<dbReference type="InterPro" id="IPR039420">
    <property type="entry name" value="WalR-like"/>
</dbReference>
<proteinExistence type="predicted"/>
<evidence type="ECO:0000256" key="4">
    <source>
        <dbReference type="SAM" id="MobiDB-lite"/>
    </source>
</evidence>
<dbReference type="PROSITE" id="PS50043">
    <property type="entry name" value="HTH_LUXR_2"/>
    <property type="match status" value="1"/>
</dbReference>
<sequence length="586" mass="61301">MGAEAGMDAAAVLADARRSHGGHAWRDACALYAAADGGEPDGLGVADLEDWGEAAQLLGRGEEASAVLQRAYLAREGAADVRGALRCAFWLAEVLAMRGEFAHAGGWLARAGRFAGSGPPCAEQGFLLVREAERQLQEGEHEAAFGTAGRVLELAGRFGDRDLAVLAAQFQGAARIAQERVDEGLALLDEAMVAVTAGETGPRVTAWVYCLVIAACQDLQELRRAREWTLALDAWTDALPQFEGGYSGICLVHRSELLRLVGDWANAAVQARSACERLTRGFGEFLAGGAFYQLGEIHRLRGEWARAEEAYRQSGRYGCDAQPGLALLRLAGGRPEAAAGGVRRALAEAPDRLARARLLPALLEVALAVDGTAEARAAAEELAEIAGTFRRPALDAQAAQARAPVLLAGRAPDGPPAGTPTGAQPEALTQALTQARRAWRLWRDLDVPYETARARVLVARACRALGDEDTAAVELDAAAAGFARLGAGPDLALARAAAAGRAGDGPPDGRGTTEAPAGLTPREVEVLRLVAGGGSNHAIARELHLSERTVARHISNILGKLDAGSRTAAAAYAFEHGLAGARTPGH</sequence>
<keyword evidence="3" id="KW-0804">Transcription</keyword>
<gene>
    <name evidence="6" type="ORF">GCM10009663_64350</name>
</gene>
<feature type="domain" description="HTH luxR-type" evidence="5">
    <location>
        <begin position="512"/>
        <end position="577"/>
    </location>
</feature>
<evidence type="ECO:0000313" key="7">
    <source>
        <dbReference type="Proteomes" id="UP001499987"/>
    </source>
</evidence>
<dbReference type="Proteomes" id="UP001499987">
    <property type="component" value="Unassembled WGS sequence"/>
</dbReference>
<dbReference type="SUPFAM" id="SSF48452">
    <property type="entry name" value="TPR-like"/>
    <property type="match status" value="2"/>
</dbReference>
<dbReference type="InterPro" id="IPR016032">
    <property type="entry name" value="Sig_transdc_resp-reg_C-effctor"/>
</dbReference>
<dbReference type="InterPro" id="IPR000792">
    <property type="entry name" value="Tscrpt_reg_LuxR_C"/>
</dbReference>
<keyword evidence="1" id="KW-0805">Transcription regulation</keyword>
<dbReference type="PRINTS" id="PR00038">
    <property type="entry name" value="HTHLUXR"/>
</dbReference>
<keyword evidence="2" id="KW-0238">DNA-binding</keyword>
<dbReference type="SUPFAM" id="SSF46894">
    <property type="entry name" value="C-terminal effector domain of the bipartite response regulators"/>
    <property type="match status" value="1"/>
</dbReference>
<dbReference type="Gene3D" id="1.25.40.10">
    <property type="entry name" value="Tetratricopeptide repeat domain"/>
    <property type="match status" value="1"/>
</dbReference>
<evidence type="ECO:0000259" key="5">
    <source>
        <dbReference type="PROSITE" id="PS50043"/>
    </source>
</evidence>
<dbReference type="Gene3D" id="1.10.10.10">
    <property type="entry name" value="Winged helix-like DNA-binding domain superfamily/Winged helix DNA-binding domain"/>
    <property type="match status" value="1"/>
</dbReference>
<keyword evidence="7" id="KW-1185">Reference proteome</keyword>
<evidence type="ECO:0000256" key="2">
    <source>
        <dbReference type="ARBA" id="ARBA00023125"/>
    </source>
</evidence>
<evidence type="ECO:0000256" key="1">
    <source>
        <dbReference type="ARBA" id="ARBA00023015"/>
    </source>
</evidence>
<organism evidence="6 7">
    <name type="scientific">Kitasatospora arboriphila</name>
    <dbReference type="NCBI Taxonomy" id="258052"/>
    <lineage>
        <taxon>Bacteria</taxon>
        <taxon>Bacillati</taxon>
        <taxon>Actinomycetota</taxon>
        <taxon>Actinomycetes</taxon>
        <taxon>Kitasatosporales</taxon>
        <taxon>Streptomycetaceae</taxon>
        <taxon>Kitasatospora</taxon>
    </lineage>
</organism>
<dbReference type="PANTHER" id="PTHR43214">
    <property type="entry name" value="TWO-COMPONENT RESPONSE REGULATOR"/>
    <property type="match status" value="1"/>
</dbReference>
<dbReference type="PANTHER" id="PTHR43214:SF41">
    <property type="entry name" value="NITRATE_NITRITE RESPONSE REGULATOR PROTEIN NARP"/>
    <property type="match status" value="1"/>
</dbReference>
<feature type="region of interest" description="Disordered" evidence="4">
    <location>
        <begin position="498"/>
        <end position="519"/>
    </location>
</feature>
<dbReference type="InterPro" id="IPR011990">
    <property type="entry name" value="TPR-like_helical_dom_sf"/>
</dbReference>
<dbReference type="PROSITE" id="PS00622">
    <property type="entry name" value="HTH_LUXR_1"/>
    <property type="match status" value="1"/>
</dbReference>
<dbReference type="InterPro" id="IPR036388">
    <property type="entry name" value="WH-like_DNA-bd_sf"/>
</dbReference>
<name>A0ABP4EPY0_9ACTN</name>
<dbReference type="CDD" id="cd06170">
    <property type="entry name" value="LuxR_C_like"/>
    <property type="match status" value="1"/>
</dbReference>
<evidence type="ECO:0000313" key="6">
    <source>
        <dbReference type="EMBL" id="GAA1114887.1"/>
    </source>
</evidence>
<dbReference type="EMBL" id="BAAALD010000093">
    <property type="protein sequence ID" value="GAA1114887.1"/>
    <property type="molecule type" value="Genomic_DNA"/>
</dbReference>
<accession>A0ABP4EPY0</accession>
<dbReference type="SMART" id="SM00421">
    <property type="entry name" value="HTH_LUXR"/>
    <property type="match status" value="1"/>
</dbReference>
<protein>
    <submittedName>
        <fullName evidence="6">LuxR C-terminal-related transcriptional regulator</fullName>
    </submittedName>
</protein>
<reference evidence="7" key="1">
    <citation type="journal article" date="2019" name="Int. J. Syst. Evol. Microbiol.">
        <title>The Global Catalogue of Microorganisms (GCM) 10K type strain sequencing project: providing services to taxonomists for standard genome sequencing and annotation.</title>
        <authorList>
            <consortium name="The Broad Institute Genomics Platform"/>
            <consortium name="The Broad Institute Genome Sequencing Center for Infectious Disease"/>
            <person name="Wu L."/>
            <person name="Ma J."/>
        </authorList>
    </citation>
    <scope>NUCLEOTIDE SEQUENCE [LARGE SCALE GENOMIC DNA]</scope>
    <source>
        <strain evidence="7">JCM 13002</strain>
    </source>
</reference>
<comment type="caution">
    <text evidence="6">The sequence shown here is derived from an EMBL/GenBank/DDBJ whole genome shotgun (WGS) entry which is preliminary data.</text>
</comment>
<dbReference type="Pfam" id="PF00196">
    <property type="entry name" value="GerE"/>
    <property type="match status" value="1"/>
</dbReference>
<evidence type="ECO:0000256" key="3">
    <source>
        <dbReference type="ARBA" id="ARBA00023163"/>
    </source>
</evidence>